<gene>
    <name evidence="2" type="primary">RvY_14787-1</name>
    <name evidence="2" type="synonym">RvY_14787.1</name>
    <name evidence="2" type="ORF">RvY_14787</name>
</gene>
<sequence length="91" mass="10383">MLRFCMKFVFLQDVALSQQILRVKVKQPASVMMSPVGRALKTLIGNMDRRAQGTPLSFQMFELFHVTRTSVFATFLLIATLSVLSLELFDR</sequence>
<proteinExistence type="predicted"/>
<comment type="caution">
    <text evidence="2">The sequence shown here is derived from an EMBL/GenBank/DDBJ whole genome shotgun (WGS) entry which is preliminary data.</text>
</comment>
<keyword evidence="1" id="KW-0812">Transmembrane</keyword>
<feature type="transmembrane region" description="Helical" evidence="1">
    <location>
        <begin position="70"/>
        <end position="89"/>
    </location>
</feature>
<keyword evidence="1" id="KW-0472">Membrane</keyword>
<dbReference type="Proteomes" id="UP000186922">
    <property type="component" value="Unassembled WGS sequence"/>
</dbReference>
<keyword evidence="3" id="KW-1185">Reference proteome</keyword>
<dbReference type="AlphaFoldDB" id="A0A1D1VXH8"/>
<protein>
    <submittedName>
        <fullName evidence="2">Uncharacterized protein</fullName>
    </submittedName>
</protein>
<organism evidence="2 3">
    <name type="scientific">Ramazzottius varieornatus</name>
    <name type="common">Water bear</name>
    <name type="synonym">Tardigrade</name>
    <dbReference type="NCBI Taxonomy" id="947166"/>
    <lineage>
        <taxon>Eukaryota</taxon>
        <taxon>Metazoa</taxon>
        <taxon>Ecdysozoa</taxon>
        <taxon>Tardigrada</taxon>
        <taxon>Eutardigrada</taxon>
        <taxon>Parachela</taxon>
        <taxon>Hypsibioidea</taxon>
        <taxon>Ramazzottiidae</taxon>
        <taxon>Ramazzottius</taxon>
    </lineage>
</organism>
<evidence type="ECO:0000256" key="1">
    <source>
        <dbReference type="SAM" id="Phobius"/>
    </source>
</evidence>
<name>A0A1D1VXH8_RAMVA</name>
<accession>A0A1D1VXH8</accession>
<reference evidence="2 3" key="1">
    <citation type="journal article" date="2016" name="Nat. Commun.">
        <title>Extremotolerant tardigrade genome and improved radiotolerance of human cultured cells by tardigrade-unique protein.</title>
        <authorList>
            <person name="Hashimoto T."/>
            <person name="Horikawa D.D."/>
            <person name="Saito Y."/>
            <person name="Kuwahara H."/>
            <person name="Kozuka-Hata H."/>
            <person name="Shin-I T."/>
            <person name="Minakuchi Y."/>
            <person name="Ohishi K."/>
            <person name="Motoyama A."/>
            <person name="Aizu T."/>
            <person name="Enomoto A."/>
            <person name="Kondo K."/>
            <person name="Tanaka S."/>
            <person name="Hara Y."/>
            <person name="Koshikawa S."/>
            <person name="Sagara H."/>
            <person name="Miura T."/>
            <person name="Yokobori S."/>
            <person name="Miyagawa K."/>
            <person name="Suzuki Y."/>
            <person name="Kubo T."/>
            <person name="Oyama M."/>
            <person name="Kohara Y."/>
            <person name="Fujiyama A."/>
            <person name="Arakawa K."/>
            <person name="Katayama T."/>
            <person name="Toyoda A."/>
            <person name="Kunieda T."/>
        </authorList>
    </citation>
    <scope>NUCLEOTIDE SEQUENCE [LARGE SCALE GENOMIC DNA]</scope>
    <source>
        <strain evidence="2 3">YOKOZUNA-1</strain>
    </source>
</reference>
<evidence type="ECO:0000313" key="2">
    <source>
        <dbReference type="EMBL" id="GAV04518.1"/>
    </source>
</evidence>
<keyword evidence="1" id="KW-1133">Transmembrane helix</keyword>
<dbReference type="EMBL" id="BDGG01000011">
    <property type="protein sequence ID" value="GAV04518.1"/>
    <property type="molecule type" value="Genomic_DNA"/>
</dbReference>
<evidence type="ECO:0000313" key="3">
    <source>
        <dbReference type="Proteomes" id="UP000186922"/>
    </source>
</evidence>